<dbReference type="Pfam" id="PF13391">
    <property type="entry name" value="HNH_2"/>
    <property type="match status" value="1"/>
</dbReference>
<dbReference type="GO" id="GO:0004519">
    <property type="term" value="F:endonuclease activity"/>
    <property type="evidence" value="ECO:0007669"/>
    <property type="project" value="UniProtKB-KW"/>
</dbReference>
<keyword evidence="2" id="KW-0378">Hydrolase</keyword>
<keyword evidence="3" id="KW-1185">Reference proteome</keyword>
<protein>
    <submittedName>
        <fullName evidence="2">HNH endonuclease</fullName>
    </submittedName>
</protein>
<evidence type="ECO:0000313" key="2">
    <source>
        <dbReference type="EMBL" id="MFC4671385.1"/>
    </source>
</evidence>
<keyword evidence="2" id="KW-0255">Endonuclease</keyword>
<dbReference type="CDD" id="cd00085">
    <property type="entry name" value="HNHc"/>
    <property type="match status" value="1"/>
</dbReference>
<accession>A0ABV9KMJ4</accession>
<comment type="caution">
    <text evidence="2">The sequence shown here is derived from an EMBL/GenBank/DDBJ whole genome shotgun (WGS) entry which is preliminary data.</text>
</comment>
<sequence>MVKLVLMHKADSIYEDEPEVVYDFPRSYLKSVQEAVGDWVIYYEPVKAGPRGYFAVARLDRVIPKPGTEGRFLALIAPHSYLEFDQFVPRLWQGEPLEQALRNADGSPRSGGSVQLAVRRLPEADFNRIVSLGLPADLEDREAHRYDPHRTEAAEDMQPFERPVLERLTRRPYREVAFRRRVREAYGYRCAMSGLQLRNGGGRPEVQAAHIRPVEHGGSDAVRNGLALSATLHWMFDRGLLSVAEDMQTILVSRNKVPGDVVARLLSPDCKLHRPADPRSHPSAANLRWHRENVFGQGAPDGPAPWG</sequence>
<evidence type="ECO:0000313" key="3">
    <source>
        <dbReference type="Proteomes" id="UP001595973"/>
    </source>
</evidence>
<gene>
    <name evidence="2" type="ORF">ACFO5X_22725</name>
</gene>
<reference evidence="3" key="1">
    <citation type="journal article" date="2019" name="Int. J. Syst. Evol. Microbiol.">
        <title>The Global Catalogue of Microorganisms (GCM) 10K type strain sequencing project: providing services to taxonomists for standard genome sequencing and annotation.</title>
        <authorList>
            <consortium name="The Broad Institute Genomics Platform"/>
            <consortium name="The Broad Institute Genome Sequencing Center for Infectious Disease"/>
            <person name="Wu L."/>
            <person name="Ma J."/>
        </authorList>
    </citation>
    <scope>NUCLEOTIDE SEQUENCE [LARGE SCALE GENOMIC DNA]</scope>
    <source>
        <strain evidence="3">CGMCC 4.7283</strain>
    </source>
</reference>
<evidence type="ECO:0000259" key="1">
    <source>
        <dbReference type="Pfam" id="PF13391"/>
    </source>
</evidence>
<feature type="domain" description="HNH nuclease" evidence="1">
    <location>
        <begin position="190"/>
        <end position="243"/>
    </location>
</feature>
<dbReference type="InterPro" id="IPR003615">
    <property type="entry name" value="HNH_nuc"/>
</dbReference>
<name>A0ABV9KMJ4_9RHOB</name>
<proteinExistence type="predicted"/>
<dbReference type="RefSeq" id="WP_380721867.1">
    <property type="nucleotide sequence ID" value="NZ_JBHSGI010000033.1"/>
</dbReference>
<organism evidence="2 3">
    <name type="scientific">Seohaeicola nanhaiensis</name>
    <dbReference type="NCBI Taxonomy" id="1387282"/>
    <lineage>
        <taxon>Bacteria</taxon>
        <taxon>Pseudomonadati</taxon>
        <taxon>Pseudomonadota</taxon>
        <taxon>Alphaproteobacteria</taxon>
        <taxon>Rhodobacterales</taxon>
        <taxon>Roseobacteraceae</taxon>
        <taxon>Seohaeicola</taxon>
    </lineage>
</organism>
<dbReference type="EMBL" id="JBHSGI010000033">
    <property type="protein sequence ID" value="MFC4671385.1"/>
    <property type="molecule type" value="Genomic_DNA"/>
</dbReference>
<keyword evidence="2" id="KW-0540">Nuclease</keyword>
<dbReference type="Proteomes" id="UP001595973">
    <property type="component" value="Unassembled WGS sequence"/>
</dbReference>